<dbReference type="EMBL" id="AUPC02000032">
    <property type="protein sequence ID" value="POG78487.1"/>
    <property type="molecule type" value="Genomic_DNA"/>
</dbReference>
<evidence type="ECO:0000313" key="2">
    <source>
        <dbReference type="Proteomes" id="UP000018888"/>
    </source>
</evidence>
<protein>
    <submittedName>
        <fullName evidence="1">Uncharacterized protein</fullName>
    </submittedName>
</protein>
<comment type="caution">
    <text evidence="1">The sequence shown here is derived from an EMBL/GenBank/DDBJ whole genome shotgun (WGS) entry which is preliminary data.</text>
</comment>
<dbReference type="Proteomes" id="UP000018888">
    <property type="component" value="Unassembled WGS sequence"/>
</dbReference>
<evidence type="ECO:0000313" key="1">
    <source>
        <dbReference type="EMBL" id="POG78487.1"/>
    </source>
</evidence>
<keyword evidence="2" id="KW-1185">Reference proteome</keyword>
<gene>
    <name evidence="1" type="ORF">GLOIN_2v1537244</name>
</gene>
<proteinExistence type="predicted"/>
<dbReference type="AlphaFoldDB" id="A0A2P4QLG0"/>
<sequence>MSDQSPNCVKSGIFLIDIPRKDLSLLHKLYNYIVQKNLENLIIIKLCLFFL</sequence>
<organism evidence="1 2">
    <name type="scientific">Rhizophagus irregularis (strain DAOM 181602 / DAOM 197198 / MUCL 43194)</name>
    <name type="common">Arbuscular mycorrhizal fungus</name>
    <name type="synonym">Glomus intraradices</name>
    <dbReference type="NCBI Taxonomy" id="747089"/>
    <lineage>
        <taxon>Eukaryota</taxon>
        <taxon>Fungi</taxon>
        <taxon>Fungi incertae sedis</taxon>
        <taxon>Mucoromycota</taxon>
        <taxon>Glomeromycotina</taxon>
        <taxon>Glomeromycetes</taxon>
        <taxon>Glomerales</taxon>
        <taxon>Glomeraceae</taxon>
        <taxon>Rhizophagus</taxon>
    </lineage>
</organism>
<accession>A0A2P4QLG0</accession>
<reference evidence="1 2" key="2">
    <citation type="journal article" date="2018" name="New Phytol.">
        <title>High intraspecific genome diversity in the model arbuscular mycorrhizal symbiont Rhizophagus irregularis.</title>
        <authorList>
            <person name="Chen E.C.H."/>
            <person name="Morin E."/>
            <person name="Beaudet D."/>
            <person name="Noel J."/>
            <person name="Yildirir G."/>
            <person name="Ndikumana S."/>
            <person name="Charron P."/>
            <person name="St-Onge C."/>
            <person name="Giorgi J."/>
            <person name="Kruger M."/>
            <person name="Marton T."/>
            <person name="Ropars J."/>
            <person name="Grigoriev I.V."/>
            <person name="Hainaut M."/>
            <person name="Henrissat B."/>
            <person name="Roux C."/>
            <person name="Martin F."/>
            <person name="Corradi N."/>
        </authorList>
    </citation>
    <scope>NUCLEOTIDE SEQUENCE [LARGE SCALE GENOMIC DNA]</scope>
    <source>
        <strain evidence="1 2">DAOM 197198</strain>
    </source>
</reference>
<name>A0A2P4QLG0_RHIID</name>
<reference evidence="1 2" key="1">
    <citation type="journal article" date="2013" name="Proc. Natl. Acad. Sci. U.S.A.">
        <title>Genome of an arbuscular mycorrhizal fungus provides insight into the oldest plant symbiosis.</title>
        <authorList>
            <person name="Tisserant E."/>
            <person name="Malbreil M."/>
            <person name="Kuo A."/>
            <person name="Kohler A."/>
            <person name="Symeonidi A."/>
            <person name="Balestrini R."/>
            <person name="Charron P."/>
            <person name="Duensing N."/>
            <person name="Frei Dit Frey N."/>
            <person name="Gianinazzi-Pearson V."/>
            <person name="Gilbert L.B."/>
            <person name="Handa Y."/>
            <person name="Herr J.R."/>
            <person name="Hijri M."/>
            <person name="Koul R."/>
            <person name="Kawaguchi M."/>
            <person name="Krajinski F."/>
            <person name="Lammers P.J."/>
            <person name="Masclaux F.G."/>
            <person name="Murat C."/>
            <person name="Morin E."/>
            <person name="Ndikumana S."/>
            <person name="Pagni M."/>
            <person name="Petitpierre D."/>
            <person name="Requena N."/>
            <person name="Rosikiewicz P."/>
            <person name="Riley R."/>
            <person name="Saito K."/>
            <person name="San Clemente H."/>
            <person name="Shapiro H."/>
            <person name="van Tuinen D."/>
            <person name="Becard G."/>
            <person name="Bonfante P."/>
            <person name="Paszkowski U."/>
            <person name="Shachar-Hill Y.Y."/>
            <person name="Tuskan G.A."/>
            <person name="Young P.W."/>
            <person name="Sanders I.R."/>
            <person name="Henrissat B."/>
            <person name="Rensing S.A."/>
            <person name="Grigoriev I.V."/>
            <person name="Corradi N."/>
            <person name="Roux C."/>
            <person name="Martin F."/>
        </authorList>
    </citation>
    <scope>NUCLEOTIDE SEQUENCE [LARGE SCALE GENOMIC DNA]</scope>
    <source>
        <strain evidence="1 2">DAOM 197198</strain>
    </source>
</reference>